<dbReference type="PROSITE" id="PS51898">
    <property type="entry name" value="TYR_RECOMBINASE"/>
    <property type="match status" value="1"/>
</dbReference>
<dbReference type="SUPFAM" id="SSF56349">
    <property type="entry name" value="DNA breaking-rejoining enzymes"/>
    <property type="match status" value="1"/>
</dbReference>
<keyword evidence="2" id="KW-0229">DNA integration</keyword>
<comment type="caution">
    <text evidence="7">The sequence shown here is derived from an EMBL/GenBank/DDBJ whole genome shotgun (WGS) entry which is preliminary data.</text>
</comment>
<evidence type="ECO:0000256" key="2">
    <source>
        <dbReference type="ARBA" id="ARBA00022908"/>
    </source>
</evidence>
<dbReference type="InterPro" id="IPR004107">
    <property type="entry name" value="Integrase_SAM-like_N"/>
</dbReference>
<feature type="region of interest" description="Disordered" evidence="5">
    <location>
        <begin position="1"/>
        <end position="22"/>
    </location>
</feature>
<feature type="domain" description="Tyr recombinase" evidence="6">
    <location>
        <begin position="180"/>
        <end position="403"/>
    </location>
</feature>
<dbReference type="Pfam" id="PF14659">
    <property type="entry name" value="Phage_int_SAM_3"/>
    <property type="match status" value="1"/>
</dbReference>
<dbReference type="InterPro" id="IPR002104">
    <property type="entry name" value="Integrase_catalytic"/>
</dbReference>
<reference evidence="7 8" key="1">
    <citation type="submission" date="2021-03" db="EMBL/GenBank/DDBJ databases">
        <title>Sequencing the genomes of 1000 actinobacteria strains.</title>
        <authorList>
            <person name="Klenk H.-P."/>
        </authorList>
    </citation>
    <scope>NUCLEOTIDE SEQUENCE [LARGE SCALE GENOMIC DNA]</scope>
    <source>
        <strain evidence="7 8">DSM 45256</strain>
    </source>
</reference>
<sequence length="411" mass="45469">MARPPLPLGTAGRVATRHHPDKQIGHQWQAYCQFRDLDGKTRQVERWGKTESAAKRRLSEACRDRLPPGPTELTGRSRFSDAAAVWLARVEQRKPRTVQTYRWALQRHVLPAFGDLRLAEFRAIRLNNYFAELAAHGYSPNMRRTIRTVVAGVLGEAVAAEVFPQNPVRAMRKIEGGKRSKVRAMTADERQEFLAGLDDLRCGHHVEADQAVADGCLMCAGQRRTLPDLVRFMMGTGVRIGECLAVRWCDLDLVSVPATATVGPTVVRIPGTGLVRQDEEFWGDDPGKTAASSRTIALPQYVATMLAVRRPSDAADRDPVFPSTAHTWWDPANAQSALRKARGRTGFDWVTSHVFRKTAATILDDAGFSARQIADQLGHERPSLTQDTYMGRGTLNPAAATALDAAYRSSH</sequence>
<accession>A0ABS4W1W5</accession>
<comment type="similarity">
    <text evidence="1">Belongs to the 'phage' integrase family.</text>
</comment>
<evidence type="ECO:0000256" key="3">
    <source>
        <dbReference type="ARBA" id="ARBA00023125"/>
    </source>
</evidence>
<dbReference type="PANTHER" id="PTHR30349:SF64">
    <property type="entry name" value="PROPHAGE INTEGRASE INTD-RELATED"/>
    <property type="match status" value="1"/>
</dbReference>
<organism evidence="7 8">
    <name type="scientific">Pseudonocardia parietis</name>
    <dbReference type="NCBI Taxonomy" id="570936"/>
    <lineage>
        <taxon>Bacteria</taxon>
        <taxon>Bacillati</taxon>
        <taxon>Actinomycetota</taxon>
        <taxon>Actinomycetes</taxon>
        <taxon>Pseudonocardiales</taxon>
        <taxon>Pseudonocardiaceae</taxon>
        <taxon>Pseudonocardia</taxon>
    </lineage>
</organism>
<gene>
    <name evidence="7" type="ORF">JOF36_005883</name>
</gene>
<evidence type="ECO:0000256" key="1">
    <source>
        <dbReference type="ARBA" id="ARBA00008857"/>
    </source>
</evidence>
<keyword evidence="3" id="KW-0238">DNA-binding</keyword>
<dbReference type="Pfam" id="PF00589">
    <property type="entry name" value="Phage_integrase"/>
    <property type="match status" value="1"/>
</dbReference>
<name>A0ABS4W1W5_9PSEU</name>
<dbReference type="InterPro" id="IPR050090">
    <property type="entry name" value="Tyrosine_recombinase_XerCD"/>
</dbReference>
<proteinExistence type="inferred from homology"/>
<dbReference type="PANTHER" id="PTHR30349">
    <property type="entry name" value="PHAGE INTEGRASE-RELATED"/>
    <property type="match status" value="1"/>
</dbReference>
<dbReference type="InterPro" id="IPR010998">
    <property type="entry name" value="Integrase_recombinase_N"/>
</dbReference>
<dbReference type="Gene3D" id="1.10.443.10">
    <property type="entry name" value="Intergrase catalytic core"/>
    <property type="match status" value="1"/>
</dbReference>
<dbReference type="EMBL" id="JAGINU010000001">
    <property type="protein sequence ID" value="MBP2370187.1"/>
    <property type="molecule type" value="Genomic_DNA"/>
</dbReference>
<dbReference type="CDD" id="cd01189">
    <property type="entry name" value="INT_ICEBs1_C_like"/>
    <property type="match status" value="1"/>
</dbReference>
<evidence type="ECO:0000256" key="5">
    <source>
        <dbReference type="SAM" id="MobiDB-lite"/>
    </source>
</evidence>
<evidence type="ECO:0000313" key="8">
    <source>
        <dbReference type="Proteomes" id="UP001519295"/>
    </source>
</evidence>
<dbReference type="InterPro" id="IPR011010">
    <property type="entry name" value="DNA_brk_join_enz"/>
</dbReference>
<dbReference type="InterPro" id="IPR013762">
    <property type="entry name" value="Integrase-like_cat_sf"/>
</dbReference>
<keyword evidence="8" id="KW-1185">Reference proteome</keyword>
<dbReference type="Gene3D" id="1.10.150.130">
    <property type="match status" value="1"/>
</dbReference>
<dbReference type="RefSeq" id="WP_210033241.1">
    <property type="nucleotide sequence ID" value="NZ_JAGINU010000001.1"/>
</dbReference>
<evidence type="ECO:0000313" key="7">
    <source>
        <dbReference type="EMBL" id="MBP2370187.1"/>
    </source>
</evidence>
<dbReference type="Proteomes" id="UP001519295">
    <property type="component" value="Unassembled WGS sequence"/>
</dbReference>
<evidence type="ECO:0000259" key="6">
    <source>
        <dbReference type="PROSITE" id="PS51898"/>
    </source>
</evidence>
<evidence type="ECO:0000256" key="4">
    <source>
        <dbReference type="ARBA" id="ARBA00023172"/>
    </source>
</evidence>
<keyword evidence="4" id="KW-0233">DNA recombination</keyword>
<protein>
    <submittedName>
        <fullName evidence="7">Integrase</fullName>
    </submittedName>
</protein>